<feature type="domain" description="Ig-like" evidence="3">
    <location>
        <begin position="1049"/>
        <end position="1144"/>
    </location>
</feature>
<feature type="domain" description="Ig-like" evidence="3">
    <location>
        <begin position="650"/>
        <end position="744"/>
    </location>
</feature>
<dbReference type="InterPro" id="IPR013106">
    <property type="entry name" value="Ig_V-set"/>
</dbReference>
<sequence length="1529" mass="161170">MVKRRRRNRKRRKRKRRRRKEIGVGARREREDEKKEQEEKEHAGAKSAGKKKKEEKEGKLEMKHPEGSAHSQAYTITSCLDLPGSRSSRRGLPNPHENRSSDRFSRKNIKVLQQMRMQNTFGDCRSVYYKFSRSAHLLSLLMALALVNIASCQTNTNPLVPEIDQPPNPQEEFSTVTVGCKLILLTALPPGAAFPLSWSRNGGLPSGATTRQNTTVAGSATTYYSALSFVVSASVNNNPITCNAVVPGNSGSASFNPSAGQLRTWTCVSAGASVVSPNVYWRNGQGNALITGVTHSAQITLDSYNNRQFTVTSVLNTALPPERAQYILRCILIHEYQGYSYTIEKPLQVTVLFPPQLRKQSGDIVLTTENVKQTISCIISASSPAATSVSWTKDGQPVDYSTGRYEVVSTSSPSLVISNVQKSDEGDYVCSVTNAEGTTSFETPTTLVVRYAPRISYSGGTSFQAALGASYTLPCPVDANPNATTIRWKRISATGETYINIQTEPRYTGSTAQATGLTINPVAATDQGNFACEADNDVGSGQGPTISLTVNSRPAISTPQTSVNVVEDNTVTLVCEVAPLSSLTSLTWLKDGVTLSTSDPRKYSGGTRFQPNLTIFQAGVSDVGSYACVATNPYGATTSAQITVTLNYGPRLSVVDSTVTASSGATIVLSCSVDANPPVTSLYWTRFSGGGIINSTVNPQKYSGGSAASPTLLIFGADSSDSGQYTCVGENSVGASTSNAVTVSVTDTPQVSLGSPTSLTLSEGTSQITLVCSVSANPPVTNVYWLQNGVLVDVVASPTKYQGSSIVTPSLTIRNVVRGDAGQYVCAAGNSVGTSTSQALTLSVTYQPTLTVFNQPVARSAGETISLTCDLDSNPSATDFYWVKVDLVTGSSVTINSAANPNKYFGGTLSETTLFILGAEISDSGSYRCVAVNTIGTTTSDVVDVTVTSIPTVSVSPPPSSVTEGSSQLTLTCTVTSSPAPTSVAWLKGGVTLVTSNNPSKYQGGTVVNPSLTIRNVERSDAGAYTCVVTNSVGTGSSGAVQLNVVYRPTLTVSDTSVSSGTGGTIVLRCLVDANPAITTFYWSKVGQGQINSASNPSKYSGGTVVDQSLLIFGASSADSGQYFCTATNNVGTVSSSVLSVAVTNVPTVTVSQSAISVAEGTVQYTLTCSVSATPPASDVYWIKSGSGRVDITNSGTTAQGLPKLSGGSLASPSLVIGSVDRSDAATYTCVAQNSIGSGISPSITFAVTYRPTLVVSNTDVVTEAGRSVILSCAVDAFPTISTFYWVKDGAQLNPSQNPSKYNGGTISVPNLTIFNADVTSDPGTYACVAVNSIGTTFSDPVNLVVSSKPLAELDLTVNLTQTKHMTLHCAITVNSTVTDLYWTKNGVKLMTKPEEQTWTGGNITVPDVTFNPVTPADAGVYVCVAVTKGGLSRSENITLGVVSDTLYIPIVSVRNTHMSVSEGVANATLVCSVHSKPPPLIVYWLRDGIRLDTQYDCYFGMVTEVLRRKRQQTHNKIISDELGSSVEP</sequence>
<evidence type="ECO:0000313" key="5">
    <source>
        <dbReference type="Proteomes" id="UP000735302"/>
    </source>
</evidence>
<keyword evidence="1" id="KW-0393">Immunoglobulin domain</keyword>
<reference evidence="4 5" key="1">
    <citation type="journal article" date="2021" name="Elife">
        <title>Chloroplast acquisition without the gene transfer in kleptoplastic sea slugs, Plakobranchus ocellatus.</title>
        <authorList>
            <person name="Maeda T."/>
            <person name="Takahashi S."/>
            <person name="Yoshida T."/>
            <person name="Shimamura S."/>
            <person name="Takaki Y."/>
            <person name="Nagai Y."/>
            <person name="Toyoda A."/>
            <person name="Suzuki Y."/>
            <person name="Arimoto A."/>
            <person name="Ishii H."/>
            <person name="Satoh N."/>
            <person name="Nishiyama T."/>
            <person name="Hasebe M."/>
            <person name="Maruyama T."/>
            <person name="Minagawa J."/>
            <person name="Obokata J."/>
            <person name="Shigenobu S."/>
        </authorList>
    </citation>
    <scope>NUCLEOTIDE SEQUENCE [LARGE SCALE GENOMIC DNA]</scope>
</reference>
<dbReference type="InterPro" id="IPR013151">
    <property type="entry name" value="Immunoglobulin_dom"/>
</dbReference>
<comment type="caution">
    <text evidence="4">The sequence shown here is derived from an EMBL/GenBank/DDBJ whole genome shotgun (WGS) entry which is preliminary data.</text>
</comment>
<feature type="domain" description="Ig-like" evidence="3">
    <location>
        <begin position="1252"/>
        <end position="1339"/>
    </location>
</feature>
<feature type="domain" description="Ig-like" evidence="3">
    <location>
        <begin position="951"/>
        <end position="1044"/>
    </location>
</feature>
<dbReference type="InterPro" id="IPR036179">
    <property type="entry name" value="Ig-like_dom_sf"/>
</dbReference>
<evidence type="ECO:0000256" key="2">
    <source>
        <dbReference type="SAM" id="MobiDB-lite"/>
    </source>
</evidence>
<feature type="domain" description="Ig-like" evidence="3">
    <location>
        <begin position="749"/>
        <end position="843"/>
    </location>
</feature>
<dbReference type="InterPro" id="IPR003598">
    <property type="entry name" value="Ig_sub2"/>
</dbReference>
<dbReference type="Gene3D" id="2.60.40.10">
    <property type="entry name" value="Immunoglobulins"/>
    <property type="match status" value="13"/>
</dbReference>
<feature type="domain" description="Ig-like" evidence="3">
    <location>
        <begin position="848"/>
        <end position="948"/>
    </location>
</feature>
<dbReference type="Pfam" id="PF00047">
    <property type="entry name" value="ig"/>
    <property type="match status" value="1"/>
</dbReference>
<feature type="compositionally biased region" description="Basic and acidic residues" evidence="2">
    <location>
        <begin position="26"/>
        <end position="44"/>
    </location>
</feature>
<dbReference type="InterPro" id="IPR013783">
    <property type="entry name" value="Ig-like_fold"/>
</dbReference>
<feature type="compositionally biased region" description="Basic and acidic residues" evidence="2">
    <location>
        <begin position="52"/>
        <end position="67"/>
    </location>
</feature>
<keyword evidence="5" id="KW-1185">Reference proteome</keyword>
<evidence type="ECO:0000313" key="4">
    <source>
        <dbReference type="EMBL" id="GFO02841.1"/>
    </source>
</evidence>
<feature type="domain" description="Ig-like" evidence="3">
    <location>
        <begin position="554"/>
        <end position="645"/>
    </location>
</feature>
<dbReference type="Proteomes" id="UP000735302">
    <property type="component" value="Unassembled WGS sequence"/>
</dbReference>
<dbReference type="GO" id="GO:0007399">
    <property type="term" value="P:nervous system development"/>
    <property type="evidence" value="ECO:0007669"/>
    <property type="project" value="UniProtKB-ARBA"/>
</dbReference>
<evidence type="ECO:0000256" key="1">
    <source>
        <dbReference type="ARBA" id="ARBA00023319"/>
    </source>
</evidence>
<feature type="domain" description="Ig-like" evidence="3">
    <location>
        <begin position="1147"/>
        <end position="1247"/>
    </location>
</feature>
<evidence type="ECO:0000259" key="3">
    <source>
        <dbReference type="PROSITE" id="PS50835"/>
    </source>
</evidence>
<feature type="domain" description="Ig-like" evidence="3">
    <location>
        <begin position="346"/>
        <end position="446"/>
    </location>
</feature>
<dbReference type="PANTHER" id="PTHR10075:SF100">
    <property type="entry name" value="FASCICLIN-2"/>
    <property type="match status" value="1"/>
</dbReference>
<feature type="compositionally biased region" description="Basic and acidic residues" evidence="2">
    <location>
        <begin position="96"/>
        <end position="105"/>
    </location>
</feature>
<dbReference type="PROSITE" id="PS50835">
    <property type="entry name" value="IG_LIKE"/>
    <property type="match status" value="13"/>
</dbReference>
<dbReference type="InterPro" id="IPR003599">
    <property type="entry name" value="Ig_sub"/>
</dbReference>
<organism evidence="4 5">
    <name type="scientific">Plakobranchus ocellatus</name>
    <dbReference type="NCBI Taxonomy" id="259542"/>
    <lineage>
        <taxon>Eukaryota</taxon>
        <taxon>Metazoa</taxon>
        <taxon>Spiralia</taxon>
        <taxon>Lophotrochozoa</taxon>
        <taxon>Mollusca</taxon>
        <taxon>Gastropoda</taxon>
        <taxon>Heterobranchia</taxon>
        <taxon>Euthyneura</taxon>
        <taxon>Panpulmonata</taxon>
        <taxon>Sacoglossa</taxon>
        <taxon>Placobranchoidea</taxon>
        <taxon>Plakobranchidae</taxon>
        <taxon>Plakobranchus</taxon>
    </lineage>
</organism>
<dbReference type="EMBL" id="BLXT01003657">
    <property type="protein sequence ID" value="GFO02841.1"/>
    <property type="molecule type" value="Genomic_DNA"/>
</dbReference>
<feature type="domain" description="Ig-like" evidence="3">
    <location>
        <begin position="1341"/>
        <end position="1439"/>
    </location>
</feature>
<name>A0AAV4A3R5_9GAST</name>
<feature type="domain" description="Ig-like" evidence="3">
    <location>
        <begin position="158"/>
        <end position="256"/>
    </location>
</feature>
<accession>A0AAV4A3R5</accession>
<dbReference type="SUPFAM" id="SSF48726">
    <property type="entry name" value="Immunoglobulin"/>
    <property type="match status" value="12"/>
</dbReference>
<dbReference type="SMART" id="SM00409">
    <property type="entry name" value="IG"/>
    <property type="match status" value="11"/>
</dbReference>
<feature type="domain" description="Ig-like" evidence="3">
    <location>
        <begin position="1450"/>
        <end position="1489"/>
    </location>
</feature>
<protein>
    <submittedName>
        <fullName evidence="4">Titin</fullName>
    </submittedName>
</protein>
<feature type="compositionally biased region" description="Basic residues" evidence="2">
    <location>
        <begin position="1"/>
        <end position="20"/>
    </location>
</feature>
<proteinExistence type="predicted"/>
<feature type="domain" description="Ig-like" evidence="3">
    <location>
        <begin position="453"/>
        <end position="551"/>
    </location>
</feature>
<dbReference type="Pfam" id="PF13927">
    <property type="entry name" value="Ig_3"/>
    <property type="match status" value="10"/>
</dbReference>
<dbReference type="CDD" id="cd00096">
    <property type="entry name" value="Ig"/>
    <property type="match status" value="5"/>
</dbReference>
<dbReference type="SMART" id="SM00408">
    <property type="entry name" value="IGc2"/>
    <property type="match status" value="11"/>
</dbReference>
<dbReference type="InterPro" id="IPR007110">
    <property type="entry name" value="Ig-like_dom"/>
</dbReference>
<feature type="region of interest" description="Disordered" evidence="2">
    <location>
        <begin position="1"/>
        <end position="106"/>
    </location>
</feature>
<dbReference type="PANTHER" id="PTHR10075">
    <property type="entry name" value="BASIGIN RELATED"/>
    <property type="match status" value="1"/>
</dbReference>
<feature type="compositionally biased region" description="Polar residues" evidence="2">
    <location>
        <begin position="69"/>
        <end position="78"/>
    </location>
</feature>
<dbReference type="SMART" id="SM00406">
    <property type="entry name" value="IGv"/>
    <property type="match status" value="4"/>
</dbReference>
<gene>
    <name evidence="4" type="ORF">PoB_002934600</name>
</gene>